<comment type="subcellular location">
    <subcellularLocation>
        <location evidence="9">Cytoplasm</location>
    </subcellularLocation>
    <subcellularLocation>
        <location evidence="9">Golgi apparatus membrane</location>
        <topology evidence="9">Peripheral membrane protein</topology>
        <orientation evidence="9">Cytoplasmic side</orientation>
    </subcellularLocation>
    <subcellularLocation>
        <location evidence="9">Cytoplasmic vesicle</location>
        <location evidence="9">COPI-coated vesicle membrane</location>
        <topology evidence="9">Peripheral membrane protein</topology>
        <orientation evidence="9">Cytoplasmic side</orientation>
    </subcellularLocation>
    <subcellularLocation>
        <location evidence="1 8">Nucleus</location>
    </subcellularLocation>
</comment>
<dbReference type="SUPFAM" id="SSF64356">
    <property type="entry name" value="SNARE-like"/>
    <property type="match status" value="1"/>
</dbReference>
<dbReference type="GO" id="GO:0005524">
    <property type="term" value="F:ATP binding"/>
    <property type="evidence" value="ECO:0007669"/>
    <property type="project" value="InterPro"/>
</dbReference>
<dbReference type="Pfam" id="PF20451">
    <property type="entry name" value="Calmod_bind_M"/>
    <property type="match status" value="1"/>
</dbReference>
<evidence type="ECO:0000259" key="11">
    <source>
        <dbReference type="PROSITE" id="PS51666"/>
    </source>
</evidence>
<comment type="similarity">
    <text evidence="2 9">Belongs to the adaptor complexes medium subunit family. Delta-COP subfamily.</text>
</comment>
<comment type="subunit">
    <text evidence="3 9">Oligomeric complex that consists of at least the alpha, beta, beta', gamma, delta, epsilon and zeta subunits.</text>
</comment>
<dbReference type="GO" id="GO:0015031">
    <property type="term" value="P:protein transport"/>
    <property type="evidence" value="ECO:0007669"/>
    <property type="project" value="UniProtKB-KW"/>
</dbReference>
<dbReference type="PANTHER" id="PTHR10121">
    <property type="entry name" value="COATOMER SUBUNIT DELTA"/>
    <property type="match status" value="1"/>
</dbReference>
<feature type="short sequence motif" description="Bipartite nuclear localization signal" evidence="8">
    <location>
        <begin position="125"/>
        <end position="135"/>
    </location>
</feature>
<dbReference type="InterPro" id="IPR046830">
    <property type="entry name" value="Calmod_bind_M"/>
</dbReference>
<dbReference type="GO" id="GO:0006355">
    <property type="term" value="P:regulation of DNA-templated transcription"/>
    <property type="evidence" value="ECO:0007669"/>
    <property type="project" value="InterPro"/>
</dbReference>
<evidence type="ECO:0000256" key="9">
    <source>
        <dbReference type="RuleBase" id="RU366052"/>
    </source>
</evidence>
<evidence type="ECO:0000256" key="8">
    <source>
        <dbReference type="PROSITE-ProRule" id="PRU01002"/>
    </source>
</evidence>
<keyword evidence="9" id="KW-0472">Membrane</keyword>
<dbReference type="Pfam" id="PF07887">
    <property type="entry name" value="Calmodulin_bind"/>
    <property type="match status" value="1"/>
</dbReference>
<dbReference type="PROSITE" id="PS51666">
    <property type="entry name" value="QLQ"/>
    <property type="match status" value="1"/>
</dbReference>
<dbReference type="GO" id="GO:0051645">
    <property type="term" value="P:Golgi localization"/>
    <property type="evidence" value="ECO:0007669"/>
    <property type="project" value="TreeGrafter"/>
</dbReference>
<feature type="region of interest" description="Disordered" evidence="10">
    <location>
        <begin position="866"/>
        <end position="889"/>
    </location>
</feature>
<dbReference type="EMBL" id="CAJGYO010000008">
    <property type="protein sequence ID" value="CAD6249822.1"/>
    <property type="molecule type" value="Genomic_DNA"/>
</dbReference>
<dbReference type="GO" id="GO:0006888">
    <property type="term" value="P:endoplasmic reticulum to Golgi vesicle-mediated transport"/>
    <property type="evidence" value="ECO:0007669"/>
    <property type="project" value="TreeGrafter"/>
</dbReference>
<dbReference type="Proteomes" id="UP000604825">
    <property type="component" value="Unassembled WGS sequence"/>
</dbReference>
<evidence type="ECO:0000313" key="14">
    <source>
        <dbReference type="Proteomes" id="UP000604825"/>
    </source>
</evidence>
<dbReference type="SMART" id="SM00951">
    <property type="entry name" value="QLQ"/>
    <property type="match status" value="1"/>
</dbReference>
<gene>
    <name evidence="13" type="ORF">NCGR_LOCUS33624</name>
</gene>
<evidence type="ECO:0000256" key="2">
    <source>
        <dbReference type="ARBA" id="ARBA00010516"/>
    </source>
</evidence>
<feature type="short sequence motif" description="Bipartite nuclear localization signal" evidence="8">
    <location>
        <begin position="153"/>
        <end position="160"/>
    </location>
</feature>
<dbReference type="InterPro" id="IPR011012">
    <property type="entry name" value="Longin-like_dom_sf"/>
</dbReference>
<dbReference type="InterPro" id="IPR046831">
    <property type="entry name" value="Calmodulin_bind_N"/>
</dbReference>
<dbReference type="PANTHER" id="PTHR10121:SF3">
    <property type="entry name" value="COATOMER SUBUNIT DELTA-3"/>
    <property type="match status" value="1"/>
</dbReference>
<dbReference type="InterPro" id="IPR014978">
    <property type="entry name" value="Gln-Leu-Gln_QLQ"/>
</dbReference>
<proteinExistence type="inferred from homology"/>
<organism evidence="13 14">
    <name type="scientific">Miscanthus lutarioriparius</name>
    <dbReference type="NCBI Taxonomy" id="422564"/>
    <lineage>
        <taxon>Eukaryota</taxon>
        <taxon>Viridiplantae</taxon>
        <taxon>Streptophyta</taxon>
        <taxon>Embryophyta</taxon>
        <taxon>Tracheophyta</taxon>
        <taxon>Spermatophyta</taxon>
        <taxon>Magnoliopsida</taxon>
        <taxon>Liliopsida</taxon>
        <taxon>Poales</taxon>
        <taxon>Poaceae</taxon>
        <taxon>PACMAD clade</taxon>
        <taxon>Panicoideae</taxon>
        <taxon>Andropogonodae</taxon>
        <taxon>Andropogoneae</taxon>
        <taxon>Saccharinae</taxon>
        <taxon>Miscanthus</taxon>
    </lineage>
</organism>
<evidence type="ECO:0000256" key="1">
    <source>
        <dbReference type="ARBA" id="ARBA00004123"/>
    </source>
</evidence>
<dbReference type="Gene3D" id="3.30.450.60">
    <property type="match status" value="1"/>
</dbReference>
<keyword evidence="14" id="KW-1185">Reference proteome</keyword>
<accession>A0A811Q1G9</accession>
<dbReference type="InterPro" id="IPR014977">
    <property type="entry name" value="WRC_dom"/>
</dbReference>
<dbReference type="Pfam" id="PF08880">
    <property type="entry name" value="QLQ"/>
    <property type="match status" value="1"/>
</dbReference>
<reference evidence="13" key="1">
    <citation type="submission" date="2020-10" db="EMBL/GenBank/DDBJ databases">
        <authorList>
            <person name="Han B."/>
            <person name="Lu T."/>
            <person name="Zhao Q."/>
            <person name="Huang X."/>
            <person name="Zhao Y."/>
        </authorList>
    </citation>
    <scope>NUCLEOTIDE SEQUENCE</scope>
</reference>
<keyword evidence="9" id="KW-0333">Golgi apparatus</keyword>
<evidence type="ECO:0000256" key="5">
    <source>
        <dbReference type="ARBA" id="ARBA00022490"/>
    </source>
</evidence>
<keyword evidence="5 9" id="KW-0963">Cytoplasm</keyword>
<feature type="region of interest" description="Disordered" evidence="10">
    <location>
        <begin position="152"/>
        <end position="174"/>
    </location>
</feature>
<dbReference type="GO" id="GO:0005634">
    <property type="term" value="C:nucleus"/>
    <property type="evidence" value="ECO:0007669"/>
    <property type="project" value="UniProtKB-SubCell"/>
</dbReference>
<dbReference type="AlphaFoldDB" id="A0A811Q1G9"/>
<dbReference type="PROSITE" id="PS51667">
    <property type="entry name" value="WRC"/>
    <property type="match status" value="1"/>
</dbReference>
<dbReference type="OrthoDB" id="1927209at2759"/>
<evidence type="ECO:0000259" key="12">
    <source>
        <dbReference type="PROSITE" id="PS51667"/>
    </source>
</evidence>
<dbReference type="FunFam" id="3.30.450.60:FF:000003">
    <property type="entry name" value="Coatomer subunit delta"/>
    <property type="match status" value="1"/>
</dbReference>
<feature type="domain" description="QLQ" evidence="11">
    <location>
        <begin position="59"/>
        <end position="94"/>
    </location>
</feature>
<protein>
    <recommendedName>
        <fullName evidence="9">Coatomer subunit delta</fullName>
    </recommendedName>
</protein>
<dbReference type="Pfam" id="PF08879">
    <property type="entry name" value="WRC"/>
    <property type="match status" value="1"/>
</dbReference>
<dbReference type="CDD" id="cd14830">
    <property type="entry name" value="Delta_COP_N"/>
    <property type="match status" value="1"/>
</dbReference>
<feature type="domain" description="WRC" evidence="12">
    <location>
        <begin position="120"/>
        <end position="164"/>
    </location>
</feature>
<keyword evidence="7 8" id="KW-0539">Nucleus</keyword>
<evidence type="ECO:0000256" key="7">
    <source>
        <dbReference type="ARBA" id="ARBA00023242"/>
    </source>
</evidence>
<evidence type="ECO:0000256" key="10">
    <source>
        <dbReference type="SAM" id="MobiDB-lite"/>
    </source>
</evidence>
<evidence type="ECO:0000256" key="4">
    <source>
        <dbReference type="ARBA" id="ARBA00022448"/>
    </source>
</evidence>
<feature type="region of interest" description="Disordered" evidence="10">
    <location>
        <begin position="659"/>
        <end position="680"/>
    </location>
</feature>
<comment type="caution">
    <text evidence="13">The sequence shown here is derived from an EMBL/GenBank/DDBJ whole genome shotgun (WGS) entry which is preliminary data.</text>
</comment>
<dbReference type="InterPro" id="IPR027059">
    <property type="entry name" value="Coatomer_dsu"/>
</dbReference>
<evidence type="ECO:0000256" key="3">
    <source>
        <dbReference type="ARBA" id="ARBA00011775"/>
    </source>
</evidence>
<evidence type="ECO:0000256" key="6">
    <source>
        <dbReference type="ARBA" id="ARBA00022927"/>
    </source>
</evidence>
<sequence>MAMPYASLSPAGADHRSSTATASLLPFCRSTPLSAGGGGGLGEDAQVSARWPAARPVLPFTPAQYEELEQQALIYKYLVAGVPVPPDLVVPIRRGLDSIATRFYGHPTLGYATYFGKKLDPEPGRCRRTDGKKWRCSKEAAPDSKYCERHMHRGRNRSRKPVETQLVPQSQPPATAAVSAALPLAAAATNGSSFQNHSLYPAIAGSTGGGGGASNISTPFSSSMGSSQLHMDNAASYAALGGGTAKDLRYNAYGIRSLAEEHNQLISEAIDSSMENQWRLPPSQTSSFPLSSYPQLGALSDLGQSTVSSLSKMERQPLSFLGNSEFGAMDSAAKQENQTLRPFFDEWPKARDSWPGLSDENASLAPSFPATQLSMSIPMASSDFSVASSQSPNGLQALVCLPSTHRAVVLAASVVSKSGKVLVSRQFVDMSRSRIEGLLAAFPKLMGTGKQHTYVETENVRYVYQPIEALYLLVITNKQSNILEDLETLRLLSKLVPEYSPSFDEEGVCRAAFDLTSAFDEAISLGNKENVTVAQVKQYCEMESHEEKLYKLVMQSKINETRDRMRQRVTEIEKSKISRGKTENAFGPQRTTNVVIDMNTRGSGLGGDPIFGELFAQKAKAIKVGIFNGDKMIESGGLSNLQIEIFVLEGDFPHASPKSWTPKKFNKHRANSRDGNGNVLGGEGTKAQLKNGQCDLGSIKFTEGSCKARGGKFIIGARVCEGEVSGLQIQQAVMNPVVVQDRRNKSNEKSHPPKLNDSVHRLEEIAKVYAERLEKENIFTVEDFLKALNKDPRNLAKELVDQLKKGAYAKLDKLPEDHVMTDNSPNPIHVDKYTSIGAGPSYMPSEQPNCSVRLASVHDRAAAERLSHDRIESSCPNAYNDPQFPAPHS</sequence>
<keyword evidence="9" id="KW-0931">ER-Golgi transport</keyword>
<keyword evidence="4 9" id="KW-0813">Transport</keyword>
<name>A0A811Q1G9_9POAL</name>
<dbReference type="GO" id="GO:0030126">
    <property type="term" value="C:COPI vesicle coat"/>
    <property type="evidence" value="ECO:0007669"/>
    <property type="project" value="UniProtKB-UniRule"/>
</dbReference>
<dbReference type="GO" id="GO:0006890">
    <property type="term" value="P:retrograde vesicle-mediated transport, Golgi to endoplasmic reticulum"/>
    <property type="evidence" value="ECO:0007669"/>
    <property type="project" value="UniProtKB-UniRule"/>
</dbReference>
<keyword evidence="6 9" id="KW-0653">Protein transport</keyword>
<comment type="function">
    <text evidence="9">The coatomer is a cytosolic protein complex that binds to dilysine motifs and reversibly associates with Golgi non-clathrin-coated vesicles, which further mediate biosynthetic protein transport from the ER, via the Golgi up to the trans Golgi network.</text>
</comment>
<dbReference type="GO" id="GO:0000139">
    <property type="term" value="C:Golgi membrane"/>
    <property type="evidence" value="ECO:0007669"/>
    <property type="project" value="UniProtKB-SubCell"/>
</dbReference>
<evidence type="ECO:0000313" key="13">
    <source>
        <dbReference type="EMBL" id="CAD6249822.1"/>
    </source>
</evidence>